<protein>
    <submittedName>
        <fullName evidence="2">Uncharacterized protein</fullName>
    </submittedName>
</protein>
<comment type="caution">
    <text evidence="2">The sequence shown here is derived from an EMBL/GenBank/DDBJ whole genome shotgun (WGS) entry which is preliminary data.</text>
</comment>
<keyword evidence="1" id="KW-1133">Transmembrane helix</keyword>
<feature type="transmembrane region" description="Helical" evidence="1">
    <location>
        <begin position="7"/>
        <end position="28"/>
    </location>
</feature>
<evidence type="ECO:0000313" key="3">
    <source>
        <dbReference type="Proteomes" id="UP000439903"/>
    </source>
</evidence>
<reference evidence="2 3" key="1">
    <citation type="journal article" date="2019" name="Environ. Microbiol.">
        <title>At the nexus of three kingdoms: the genome of the mycorrhizal fungus Gigaspora margarita provides insights into plant, endobacterial and fungal interactions.</title>
        <authorList>
            <person name="Venice F."/>
            <person name="Ghignone S."/>
            <person name="Salvioli di Fossalunga A."/>
            <person name="Amselem J."/>
            <person name="Novero M."/>
            <person name="Xianan X."/>
            <person name="Sedzielewska Toro K."/>
            <person name="Morin E."/>
            <person name="Lipzen A."/>
            <person name="Grigoriev I.V."/>
            <person name="Henrissat B."/>
            <person name="Martin F.M."/>
            <person name="Bonfante P."/>
        </authorList>
    </citation>
    <scope>NUCLEOTIDE SEQUENCE [LARGE SCALE GENOMIC DNA]</scope>
    <source>
        <strain evidence="2 3">BEG34</strain>
    </source>
</reference>
<feature type="transmembrane region" description="Helical" evidence="1">
    <location>
        <begin position="66"/>
        <end position="91"/>
    </location>
</feature>
<evidence type="ECO:0000256" key="1">
    <source>
        <dbReference type="SAM" id="Phobius"/>
    </source>
</evidence>
<sequence>MASTLDLCFTGLSVLLNFLCLIILIYYAATKFTFLRLSCAISNFVNFVISSANLARVLLPNFPIMYYWIGYEVISAIYASIIWTCLLITGARFYRETNLKEPLLIFSILSLIGLNAIYWVTVILNLKQMKDQPDLVILIFQAILWMICGMCSFIYTFTPILTVHFNHIGLKARFDVEINSDINSPKVDVTENSFETIPSIRNLNDSTGQKYSISSRNAAVGSWYMITIGFLTLGYASFYIIIFITPPFVPYHPITNSVDFMLRTVYLGVYGIPPTKCLLHWVARNVLGMKGNLTSIKTSGSHSGADNTMS</sequence>
<organism evidence="2 3">
    <name type="scientific">Gigaspora margarita</name>
    <dbReference type="NCBI Taxonomy" id="4874"/>
    <lineage>
        <taxon>Eukaryota</taxon>
        <taxon>Fungi</taxon>
        <taxon>Fungi incertae sedis</taxon>
        <taxon>Mucoromycota</taxon>
        <taxon>Glomeromycotina</taxon>
        <taxon>Glomeromycetes</taxon>
        <taxon>Diversisporales</taxon>
        <taxon>Gigasporaceae</taxon>
        <taxon>Gigaspora</taxon>
    </lineage>
</organism>
<keyword evidence="3" id="KW-1185">Reference proteome</keyword>
<proteinExistence type="predicted"/>
<evidence type="ECO:0000313" key="2">
    <source>
        <dbReference type="EMBL" id="KAF0440118.1"/>
    </source>
</evidence>
<feature type="transmembrane region" description="Helical" evidence="1">
    <location>
        <begin position="223"/>
        <end position="244"/>
    </location>
</feature>
<dbReference type="AlphaFoldDB" id="A0A8H4A5Q4"/>
<gene>
    <name evidence="2" type="ORF">F8M41_004075</name>
</gene>
<feature type="transmembrane region" description="Helical" evidence="1">
    <location>
        <begin position="136"/>
        <end position="157"/>
    </location>
</feature>
<keyword evidence="1" id="KW-0472">Membrane</keyword>
<accession>A0A8H4A5Q4</accession>
<feature type="transmembrane region" description="Helical" evidence="1">
    <location>
        <begin position="103"/>
        <end position="124"/>
    </location>
</feature>
<dbReference type="OrthoDB" id="2348943at2759"/>
<dbReference type="EMBL" id="WTPW01001369">
    <property type="protein sequence ID" value="KAF0440118.1"/>
    <property type="molecule type" value="Genomic_DNA"/>
</dbReference>
<dbReference type="Proteomes" id="UP000439903">
    <property type="component" value="Unassembled WGS sequence"/>
</dbReference>
<keyword evidence="1" id="KW-0812">Transmembrane</keyword>
<name>A0A8H4A5Q4_GIGMA</name>